<dbReference type="OrthoDB" id="262788at2759"/>
<comment type="caution">
    <text evidence="2">The sequence shown here is derived from an EMBL/GenBank/DDBJ whole genome shotgun (WGS) entry which is preliminary data.</text>
</comment>
<evidence type="ECO:0000313" key="3">
    <source>
        <dbReference type="Proteomes" id="UP000192257"/>
    </source>
</evidence>
<dbReference type="VEuPathDB" id="TriTrypDB:TM35_000083170"/>
<proteinExistence type="predicted"/>
<evidence type="ECO:0000256" key="1">
    <source>
        <dbReference type="SAM" id="MobiDB-lite"/>
    </source>
</evidence>
<accession>A0A1X0P1W2</accession>
<gene>
    <name evidence="2" type="ORF">TM35_000083170</name>
</gene>
<feature type="region of interest" description="Disordered" evidence="1">
    <location>
        <begin position="204"/>
        <end position="230"/>
    </location>
</feature>
<feature type="compositionally biased region" description="Low complexity" evidence="1">
    <location>
        <begin position="221"/>
        <end position="230"/>
    </location>
</feature>
<organism evidence="2 3">
    <name type="scientific">Trypanosoma theileri</name>
    <dbReference type="NCBI Taxonomy" id="67003"/>
    <lineage>
        <taxon>Eukaryota</taxon>
        <taxon>Discoba</taxon>
        <taxon>Euglenozoa</taxon>
        <taxon>Kinetoplastea</taxon>
        <taxon>Metakinetoplastina</taxon>
        <taxon>Trypanosomatida</taxon>
        <taxon>Trypanosomatidae</taxon>
        <taxon>Trypanosoma</taxon>
    </lineage>
</organism>
<sequence length="468" mass="53426">MSVEARLYHAEQQVDQLNQQVKLLKQLVTTEVHELHQFMEQQVAEVKEAVMHQDKIYQERMNKLEIRIHQLSEFCLHLASSSGYTGSTRGIIPFNGVSLSSSDHGTVKQETTIANMNTSSLDGNNDEDNSNTKTVDGILNKYKNRIDAIYDFYTASAIDVFHPTMTISHFSHFVKDCQLCGLSQGTSAELLWIAVMRSLNAKQSKNLTEKKNQNRDIRQGSSSSSSSSSSKIQNKDLFVYQRLETIPKNLFGEALYILAKEKYRQKRSSEVTTLSGLANVSTLDEKPEETFLTFLLYHIFPYVDSVMEEKQRQDNLSSYSVINHDVEKVDFSTSLENDIIQEYKTDTVKAVVKEFMGRIKECFSSAIKTAQGYHCTVMNLDGFVEVARRYELLPLIRKSHLRQIFLSCSELEREKHPEAEEGTISVGTFLLALYYLADGIYGDSLMRKQFPTPEARVKKLLTKMFFLN</sequence>
<name>A0A1X0P1W2_9TRYP</name>
<keyword evidence="3" id="KW-1185">Reference proteome</keyword>
<reference evidence="2 3" key="1">
    <citation type="submission" date="2017-03" db="EMBL/GenBank/DDBJ databases">
        <title>An alternative strategy for trypanosome survival in the mammalian bloodstream revealed through genome and transcriptome analysis of the ubiquitous bovine parasite Trypanosoma (Megatrypanum) theileri.</title>
        <authorList>
            <person name="Kelly S."/>
            <person name="Ivens A."/>
            <person name="Mott A."/>
            <person name="O'Neill E."/>
            <person name="Emms D."/>
            <person name="Macleod O."/>
            <person name="Voorheis P."/>
            <person name="Matthews J."/>
            <person name="Matthews K."/>
            <person name="Carrington M."/>
        </authorList>
    </citation>
    <scope>NUCLEOTIDE SEQUENCE [LARGE SCALE GENOMIC DNA]</scope>
    <source>
        <strain evidence="2">Edinburgh</strain>
    </source>
</reference>
<dbReference type="RefSeq" id="XP_028884585.1">
    <property type="nucleotide sequence ID" value="XM_029024182.1"/>
</dbReference>
<protein>
    <submittedName>
        <fullName evidence="2">Uncharacterized protein</fullName>
    </submittedName>
</protein>
<feature type="compositionally biased region" description="Basic and acidic residues" evidence="1">
    <location>
        <begin position="207"/>
        <end position="218"/>
    </location>
</feature>
<dbReference type="EMBL" id="NBCO01000008">
    <property type="protein sequence ID" value="ORC90519.1"/>
    <property type="molecule type" value="Genomic_DNA"/>
</dbReference>
<dbReference type="AlphaFoldDB" id="A0A1X0P1W2"/>
<dbReference type="Proteomes" id="UP000192257">
    <property type="component" value="Unassembled WGS sequence"/>
</dbReference>
<dbReference type="GeneID" id="39983962"/>
<evidence type="ECO:0000313" key="2">
    <source>
        <dbReference type="EMBL" id="ORC90519.1"/>
    </source>
</evidence>